<evidence type="ECO:0000256" key="4">
    <source>
        <dbReference type="ARBA" id="ARBA00022723"/>
    </source>
</evidence>
<evidence type="ECO:0000256" key="3">
    <source>
        <dbReference type="ARBA" id="ARBA00022679"/>
    </source>
</evidence>
<dbReference type="PANTHER" id="PTHR15710">
    <property type="entry name" value="E3 UBIQUITIN-PROTEIN LIGASE PRAJA"/>
    <property type="match status" value="1"/>
</dbReference>
<evidence type="ECO:0000256" key="1">
    <source>
        <dbReference type="ARBA" id="ARBA00000900"/>
    </source>
</evidence>
<dbReference type="AlphaFoldDB" id="A0A9N7NTH6"/>
<gene>
    <name evidence="11" type="ORF">SHERM_08246</name>
</gene>
<keyword evidence="4" id="KW-0479">Metal-binding</keyword>
<evidence type="ECO:0000256" key="8">
    <source>
        <dbReference type="PROSITE-ProRule" id="PRU00175"/>
    </source>
</evidence>
<protein>
    <recommendedName>
        <fullName evidence="2">RING-type E3 ubiquitin transferase</fullName>
        <ecNumber evidence="2">2.3.2.27</ecNumber>
    </recommendedName>
</protein>
<keyword evidence="6" id="KW-0833">Ubl conjugation pathway</keyword>
<dbReference type="GO" id="GO:0061630">
    <property type="term" value="F:ubiquitin protein ligase activity"/>
    <property type="evidence" value="ECO:0007669"/>
    <property type="project" value="UniProtKB-EC"/>
</dbReference>
<evidence type="ECO:0000256" key="5">
    <source>
        <dbReference type="ARBA" id="ARBA00022771"/>
    </source>
</evidence>
<accession>A0A9N7NTH6</accession>
<dbReference type="PROSITE" id="PS50089">
    <property type="entry name" value="ZF_RING_2"/>
    <property type="match status" value="1"/>
</dbReference>
<dbReference type="GO" id="GO:0005737">
    <property type="term" value="C:cytoplasm"/>
    <property type="evidence" value="ECO:0007669"/>
    <property type="project" value="TreeGrafter"/>
</dbReference>
<dbReference type="SMART" id="SM00184">
    <property type="entry name" value="RING"/>
    <property type="match status" value="1"/>
</dbReference>
<keyword evidence="5 8" id="KW-0863">Zinc-finger</keyword>
<dbReference type="GO" id="GO:0016567">
    <property type="term" value="P:protein ubiquitination"/>
    <property type="evidence" value="ECO:0007669"/>
    <property type="project" value="TreeGrafter"/>
</dbReference>
<dbReference type="FunFam" id="3.30.40.10:FF:000127">
    <property type="entry name" value="E3 ubiquitin-protein ligase RNF181"/>
    <property type="match status" value="1"/>
</dbReference>
<sequence>MASEIDPFFLPFILGLTAAGPSQETPDPIGPRDRVVLIDLLTRTMAVVEANAGALFEDLFPGKTGPKPASKSAIESLPRVEVGTAQIDGEEEPCAVCLEELKSGDLAKEMPCRHRFHGGCLEKWLRINGCCPVCRHELPAGGEDDDGEGKSRGESGGERVEREIWVRFSFGGLRNRENQGDSSGQQENLD</sequence>
<evidence type="ECO:0000259" key="10">
    <source>
        <dbReference type="PROSITE" id="PS50089"/>
    </source>
</evidence>
<feature type="compositionally biased region" description="Basic and acidic residues" evidence="9">
    <location>
        <begin position="148"/>
        <end position="160"/>
    </location>
</feature>
<evidence type="ECO:0000313" key="11">
    <source>
        <dbReference type="EMBL" id="CAA0842383.1"/>
    </source>
</evidence>
<comment type="caution">
    <text evidence="11">The sequence shown here is derived from an EMBL/GenBank/DDBJ whole genome shotgun (WGS) entry which is preliminary data.</text>
</comment>
<dbReference type="Gene3D" id="3.30.40.10">
    <property type="entry name" value="Zinc/RING finger domain, C3HC4 (zinc finger)"/>
    <property type="match status" value="1"/>
</dbReference>
<evidence type="ECO:0000256" key="6">
    <source>
        <dbReference type="ARBA" id="ARBA00022786"/>
    </source>
</evidence>
<dbReference type="Proteomes" id="UP001153555">
    <property type="component" value="Unassembled WGS sequence"/>
</dbReference>
<proteinExistence type="predicted"/>
<keyword evidence="12" id="KW-1185">Reference proteome</keyword>
<dbReference type="InterPro" id="IPR001841">
    <property type="entry name" value="Znf_RING"/>
</dbReference>
<dbReference type="InterPro" id="IPR013083">
    <property type="entry name" value="Znf_RING/FYVE/PHD"/>
</dbReference>
<evidence type="ECO:0000256" key="9">
    <source>
        <dbReference type="SAM" id="MobiDB-lite"/>
    </source>
</evidence>
<dbReference type="OrthoDB" id="8062037at2759"/>
<dbReference type="GO" id="GO:0008270">
    <property type="term" value="F:zinc ion binding"/>
    <property type="evidence" value="ECO:0007669"/>
    <property type="project" value="UniProtKB-KW"/>
</dbReference>
<dbReference type="EC" id="2.3.2.27" evidence="2"/>
<dbReference type="Pfam" id="PF13639">
    <property type="entry name" value="zf-RING_2"/>
    <property type="match status" value="1"/>
</dbReference>
<feature type="region of interest" description="Disordered" evidence="9">
    <location>
        <begin position="141"/>
        <end position="160"/>
    </location>
</feature>
<feature type="domain" description="RING-type" evidence="10">
    <location>
        <begin position="94"/>
        <end position="135"/>
    </location>
</feature>
<dbReference type="PANTHER" id="PTHR15710:SF132">
    <property type="entry name" value="E3 UBIQUITIN-PROTEIN LIGASE MPSR1"/>
    <property type="match status" value="1"/>
</dbReference>
<evidence type="ECO:0000256" key="7">
    <source>
        <dbReference type="ARBA" id="ARBA00022833"/>
    </source>
</evidence>
<keyword evidence="7" id="KW-0862">Zinc</keyword>
<dbReference type="EMBL" id="CACSLK010034598">
    <property type="protein sequence ID" value="CAA0842383.1"/>
    <property type="molecule type" value="Genomic_DNA"/>
</dbReference>
<evidence type="ECO:0000313" key="12">
    <source>
        <dbReference type="Proteomes" id="UP001153555"/>
    </source>
</evidence>
<dbReference type="SUPFAM" id="SSF57850">
    <property type="entry name" value="RING/U-box"/>
    <property type="match status" value="1"/>
</dbReference>
<reference evidence="11" key="1">
    <citation type="submission" date="2019-12" db="EMBL/GenBank/DDBJ databases">
        <authorList>
            <person name="Scholes J."/>
        </authorList>
    </citation>
    <scope>NUCLEOTIDE SEQUENCE</scope>
</reference>
<evidence type="ECO:0000256" key="2">
    <source>
        <dbReference type="ARBA" id="ARBA00012483"/>
    </source>
</evidence>
<comment type="catalytic activity">
    <reaction evidence="1">
        <text>S-ubiquitinyl-[E2 ubiquitin-conjugating enzyme]-L-cysteine + [acceptor protein]-L-lysine = [E2 ubiquitin-conjugating enzyme]-L-cysteine + N(6)-ubiquitinyl-[acceptor protein]-L-lysine.</text>
        <dbReference type="EC" id="2.3.2.27"/>
    </reaction>
</comment>
<name>A0A9N7NTH6_STRHE</name>
<organism evidence="11 12">
    <name type="scientific">Striga hermonthica</name>
    <name type="common">Purple witchweed</name>
    <name type="synonym">Buchnera hermonthica</name>
    <dbReference type="NCBI Taxonomy" id="68872"/>
    <lineage>
        <taxon>Eukaryota</taxon>
        <taxon>Viridiplantae</taxon>
        <taxon>Streptophyta</taxon>
        <taxon>Embryophyta</taxon>
        <taxon>Tracheophyta</taxon>
        <taxon>Spermatophyta</taxon>
        <taxon>Magnoliopsida</taxon>
        <taxon>eudicotyledons</taxon>
        <taxon>Gunneridae</taxon>
        <taxon>Pentapetalae</taxon>
        <taxon>asterids</taxon>
        <taxon>lamiids</taxon>
        <taxon>Lamiales</taxon>
        <taxon>Orobanchaceae</taxon>
        <taxon>Buchnereae</taxon>
        <taxon>Striga</taxon>
    </lineage>
</organism>
<keyword evidence="3" id="KW-0808">Transferase</keyword>